<dbReference type="Proteomes" id="UP000249516">
    <property type="component" value="Unassembled WGS sequence"/>
</dbReference>
<dbReference type="OrthoDB" id="3665908at2"/>
<keyword evidence="6" id="KW-1185">Reference proteome</keyword>
<dbReference type="RefSeq" id="WP_121030965.1">
    <property type="nucleotide sequence ID" value="NZ_PNJG02000002.1"/>
</dbReference>
<evidence type="ECO:0000313" key="5">
    <source>
        <dbReference type="EMBL" id="RKQ35097.1"/>
    </source>
</evidence>
<dbReference type="EMBL" id="PNJG02000002">
    <property type="protein sequence ID" value="RKQ35097.1"/>
    <property type="molecule type" value="Genomic_DNA"/>
</dbReference>
<dbReference type="Gene3D" id="3.40.50.620">
    <property type="entry name" value="HUPs"/>
    <property type="match status" value="2"/>
</dbReference>
<evidence type="ECO:0000256" key="3">
    <source>
        <dbReference type="ARBA" id="ARBA00022840"/>
    </source>
</evidence>
<protein>
    <submittedName>
        <fullName evidence="5">Universal stress protein</fullName>
    </submittedName>
</protein>
<evidence type="ECO:0000256" key="2">
    <source>
        <dbReference type="ARBA" id="ARBA00022741"/>
    </source>
</evidence>
<keyword evidence="3" id="KW-0067">ATP-binding</keyword>
<dbReference type="AlphaFoldDB" id="A0A495A996"/>
<organism evidence="5 6">
    <name type="scientific">Kocuria tytonis</name>
    <dbReference type="NCBI Taxonomy" id="2054280"/>
    <lineage>
        <taxon>Bacteria</taxon>
        <taxon>Bacillati</taxon>
        <taxon>Actinomycetota</taxon>
        <taxon>Actinomycetes</taxon>
        <taxon>Micrococcales</taxon>
        <taxon>Micrococcaceae</taxon>
        <taxon>Kocuria</taxon>
    </lineage>
</organism>
<evidence type="ECO:0000256" key="1">
    <source>
        <dbReference type="ARBA" id="ARBA00008791"/>
    </source>
</evidence>
<dbReference type="GO" id="GO:0005524">
    <property type="term" value="F:ATP binding"/>
    <property type="evidence" value="ECO:0007669"/>
    <property type="project" value="UniProtKB-KW"/>
</dbReference>
<dbReference type="SUPFAM" id="SSF52402">
    <property type="entry name" value="Adenine nucleotide alpha hydrolases-like"/>
    <property type="match status" value="2"/>
</dbReference>
<accession>A0A495A996</accession>
<dbReference type="PANTHER" id="PTHR46268:SF27">
    <property type="entry name" value="UNIVERSAL STRESS PROTEIN RV2623"/>
    <property type="match status" value="1"/>
</dbReference>
<dbReference type="CDD" id="cd00293">
    <property type="entry name" value="USP-like"/>
    <property type="match status" value="1"/>
</dbReference>
<sequence>MTQNIVVAYDGSEHSERALDWAITESLERQAPLKIVLSTGRQTGLDQSFYGAFAEALQEESERLAKHAVEKARTAGVKAQGIIERGDAAGVVVFESKDAALVVMGKRGHHGVRGRVGSVSAAVASHSHVPVVILPEGWNPQERESRPESESFAGCVVVGVDKLGTRNAAVPLAARYATEHGLRLAVVSVVPTTSYLPMNSYELERAVQEQLKAPAKELTETVAQELRGDFPQLEIITRVLDGRPADALVDASRTAELMVMGTRGYGGFRGLLMGSVSQAVLADTESPVMVVPTGRS</sequence>
<dbReference type="InterPro" id="IPR014729">
    <property type="entry name" value="Rossmann-like_a/b/a_fold"/>
</dbReference>
<comment type="caution">
    <text evidence="5">The sequence shown here is derived from an EMBL/GenBank/DDBJ whole genome shotgun (WGS) entry which is preliminary data.</text>
</comment>
<dbReference type="InterPro" id="IPR006016">
    <property type="entry name" value="UspA"/>
</dbReference>
<gene>
    <name evidence="5" type="ORF">C1C97_007480</name>
</gene>
<evidence type="ECO:0000259" key="4">
    <source>
        <dbReference type="Pfam" id="PF00582"/>
    </source>
</evidence>
<dbReference type="PRINTS" id="PR01438">
    <property type="entry name" value="UNVRSLSTRESS"/>
</dbReference>
<feature type="domain" description="UspA" evidence="4">
    <location>
        <begin position="156"/>
        <end position="292"/>
    </location>
</feature>
<dbReference type="PANTHER" id="PTHR46268">
    <property type="entry name" value="STRESS RESPONSE PROTEIN NHAX"/>
    <property type="match status" value="1"/>
</dbReference>
<dbReference type="Pfam" id="PF00582">
    <property type="entry name" value="Usp"/>
    <property type="match status" value="2"/>
</dbReference>
<name>A0A495A996_9MICC</name>
<feature type="domain" description="UspA" evidence="4">
    <location>
        <begin position="1"/>
        <end position="135"/>
    </location>
</feature>
<keyword evidence="2" id="KW-0547">Nucleotide-binding</keyword>
<dbReference type="InterPro" id="IPR006015">
    <property type="entry name" value="Universal_stress_UspA"/>
</dbReference>
<reference evidence="5 6" key="1">
    <citation type="submission" date="2018-10" db="EMBL/GenBank/DDBJ databases">
        <title>Kocuria tytouropygialis sp. nov., isolated from the uropygial gland of an American barn owl (Tyto furcata).</title>
        <authorList>
            <person name="Braun M.S."/>
            <person name="Wang E."/>
            <person name="Zimmermann S."/>
            <person name="Wagner H."/>
            <person name="Wink M."/>
        </authorList>
    </citation>
    <scope>NUCLEOTIDE SEQUENCE [LARGE SCALE GENOMIC DNA]</scope>
    <source>
        <strain evidence="5 6">442</strain>
    </source>
</reference>
<comment type="similarity">
    <text evidence="1">Belongs to the universal stress protein A family.</text>
</comment>
<evidence type="ECO:0000313" key="6">
    <source>
        <dbReference type="Proteomes" id="UP000249516"/>
    </source>
</evidence>
<proteinExistence type="inferred from homology"/>